<feature type="transmembrane region" description="Helical" evidence="7">
    <location>
        <begin position="254"/>
        <end position="276"/>
    </location>
</feature>
<proteinExistence type="predicted"/>
<reference evidence="9" key="1">
    <citation type="submission" date="2021-01" db="EMBL/GenBank/DDBJ databases">
        <title>Whole genome shotgun sequence of Actinoplanes rishiriensis NBRC 108556.</title>
        <authorList>
            <person name="Komaki H."/>
            <person name="Tamura T."/>
        </authorList>
    </citation>
    <scope>NUCLEOTIDE SEQUENCE</scope>
    <source>
        <strain evidence="9">NBRC 108556</strain>
    </source>
</reference>
<sequence>MNATLRYRLRLAQSLRAGGLASLALGTVFLVQAVLPAGIALATGRLVDRAIAGAGGDPWTPLVALGALLLTGQVADQLLPPLRFAVWRLIDGEHRDMVCRLAAQPLGIAPLEDSAVRDDILLAAANRRSWAEQSPGEAAIGQLWAFSGLLAVALAGLVVAAYSWWLVIVLVTPVMITRHLLLRDDISMSKLWAAGVSESRRAQYWADTVAQPGPAKEVRLFGLRDWLLEHWRGRELRHLVPVWDKGNTIVKRQWLTFMIASGGAFIGLYVLGVATLGGSLPLAGLAASLTAVLALLSYGNLDLAAVAVVRGRPSYEALGRLESRLRADEADRPHRPADAAGRAVPGRPPLIRFEDIHFTYPGASRAVLNGLNLEIRPGEVIGLVGLNGAGKTTITKLLTRLYEPTSGRITADGTDIAHLDARSWRNRLAVVFQDFVRYPLSAAENVQAGDPAGDGERTLADVAREAGIDWLVERMPNGWETPLSPTLRGGVELSGGQWQNVALARALYAVRAGAQVLVMDEPTAHLDVRTEVEVFRRLLRAVPEASVVLISHRLSTIREADRVVLLSGGRVVESGTHEELMEAAAGYAELVAVQATAATNGGAGHSYDAAEEI</sequence>
<keyword evidence="3" id="KW-0547">Nucleotide-binding</keyword>
<evidence type="ECO:0000256" key="4">
    <source>
        <dbReference type="ARBA" id="ARBA00022840"/>
    </source>
</evidence>
<feature type="transmembrane region" description="Helical" evidence="7">
    <location>
        <begin position="20"/>
        <end position="42"/>
    </location>
</feature>
<keyword evidence="4" id="KW-0067">ATP-binding</keyword>
<evidence type="ECO:0000256" key="7">
    <source>
        <dbReference type="SAM" id="Phobius"/>
    </source>
</evidence>
<dbReference type="Gene3D" id="1.20.1560.10">
    <property type="entry name" value="ABC transporter type 1, transmembrane domain"/>
    <property type="match status" value="1"/>
</dbReference>
<dbReference type="RefSeq" id="WP_203781539.1">
    <property type="nucleotide sequence ID" value="NZ_BOMV01000026.1"/>
</dbReference>
<evidence type="ECO:0000256" key="2">
    <source>
        <dbReference type="ARBA" id="ARBA00022692"/>
    </source>
</evidence>
<dbReference type="SMART" id="SM00382">
    <property type="entry name" value="AAA"/>
    <property type="match status" value="1"/>
</dbReference>
<dbReference type="InterPro" id="IPR039421">
    <property type="entry name" value="Type_1_exporter"/>
</dbReference>
<keyword evidence="10" id="KW-1185">Reference proteome</keyword>
<accession>A0A919JY60</accession>
<gene>
    <name evidence="9" type="ORF">Ari01nite_27030</name>
</gene>
<dbReference type="InterPro" id="IPR003593">
    <property type="entry name" value="AAA+_ATPase"/>
</dbReference>
<evidence type="ECO:0000256" key="5">
    <source>
        <dbReference type="ARBA" id="ARBA00022989"/>
    </source>
</evidence>
<name>A0A919JY60_9ACTN</name>
<dbReference type="InterPro" id="IPR027417">
    <property type="entry name" value="P-loop_NTPase"/>
</dbReference>
<dbReference type="Proteomes" id="UP000636960">
    <property type="component" value="Unassembled WGS sequence"/>
</dbReference>
<dbReference type="GO" id="GO:0016887">
    <property type="term" value="F:ATP hydrolysis activity"/>
    <property type="evidence" value="ECO:0007669"/>
    <property type="project" value="InterPro"/>
</dbReference>
<evidence type="ECO:0000313" key="9">
    <source>
        <dbReference type="EMBL" id="GIE95238.1"/>
    </source>
</evidence>
<protein>
    <submittedName>
        <fullName evidence="9">Multidrug ABC transporter permease</fullName>
    </submittedName>
</protein>
<dbReference type="GO" id="GO:0005524">
    <property type="term" value="F:ATP binding"/>
    <property type="evidence" value="ECO:0007669"/>
    <property type="project" value="UniProtKB-KW"/>
</dbReference>
<keyword evidence="6 7" id="KW-0472">Membrane</keyword>
<dbReference type="AlphaFoldDB" id="A0A919JY60"/>
<keyword evidence="5 7" id="KW-1133">Transmembrane helix</keyword>
<dbReference type="PANTHER" id="PTHR24221">
    <property type="entry name" value="ATP-BINDING CASSETTE SUB-FAMILY B"/>
    <property type="match status" value="1"/>
</dbReference>
<dbReference type="SUPFAM" id="SSF90123">
    <property type="entry name" value="ABC transporter transmembrane region"/>
    <property type="match status" value="1"/>
</dbReference>
<evidence type="ECO:0000256" key="1">
    <source>
        <dbReference type="ARBA" id="ARBA00004651"/>
    </source>
</evidence>
<dbReference type="PROSITE" id="PS50893">
    <property type="entry name" value="ABC_TRANSPORTER_2"/>
    <property type="match status" value="1"/>
</dbReference>
<keyword evidence="2 7" id="KW-0812">Transmembrane</keyword>
<comment type="caution">
    <text evidence="9">The sequence shown here is derived from an EMBL/GenBank/DDBJ whole genome shotgun (WGS) entry which is preliminary data.</text>
</comment>
<dbReference type="InterPro" id="IPR036640">
    <property type="entry name" value="ABC1_TM_sf"/>
</dbReference>
<evidence type="ECO:0000256" key="3">
    <source>
        <dbReference type="ARBA" id="ARBA00022741"/>
    </source>
</evidence>
<feature type="domain" description="ABC transporter" evidence="8">
    <location>
        <begin position="351"/>
        <end position="593"/>
    </location>
</feature>
<dbReference type="Gene3D" id="3.40.50.300">
    <property type="entry name" value="P-loop containing nucleotide triphosphate hydrolases"/>
    <property type="match status" value="1"/>
</dbReference>
<comment type="subcellular location">
    <subcellularLocation>
        <location evidence="1">Cell membrane</location>
        <topology evidence="1">Multi-pass membrane protein</topology>
    </subcellularLocation>
</comment>
<evidence type="ECO:0000259" key="8">
    <source>
        <dbReference type="PROSITE" id="PS50893"/>
    </source>
</evidence>
<organism evidence="9 10">
    <name type="scientific">Paractinoplanes rishiriensis</name>
    <dbReference type="NCBI Taxonomy" id="1050105"/>
    <lineage>
        <taxon>Bacteria</taxon>
        <taxon>Bacillati</taxon>
        <taxon>Actinomycetota</taxon>
        <taxon>Actinomycetes</taxon>
        <taxon>Micromonosporales</taxon>
        <taxon>Micromonosporaceae</taxon>
        <taxon>Paractinoplanes</taxon>
    </lineage>
</organism>
<dbReference type="PANTHER" id="PTHR24221:SF654">
    <property type="entry name" value="ATP-BINDING CASSETTE SUB-FAMILY B MEMBER 6"/>
    <property type="match status" value="1"/>
</dbReference>
<dbReference type="SUPFAM" id="SSF52540">
    <property type="entry name" value="P-loop containing nucleoside triphosphate hydrolases"/>
    <property type="match status" value="1"/>
</dbReference>
<evidence type="ECO:0000256" key="6">
    <source>
        <dbReference type="ARBA" id="ARBA00023136"/>
    </source>
</evidence>
<dbReference type="GO" id="GO:0005886">
    <property type="term" value="C:plasma membrane"/>
    <property type="evidence" value="ECO:0007669"/>
    <property type="project" value="UniProtKB-SubCell"/>
</dbReference>
<dbReference type="Pfam" id="PF00005">
    <property type="entry name" value="ABC_tran"/>
    <property type="match status" value="1"/>
</dbReference>
<dbReference type="InterPro" id="IPR003439">
    <property type="entry name" value="ABC_transporter-like_ATP-bd"/>
</dbReference>
<dbReference type="EMBL" id="BOMV01000026">
    <property type="protein sequence ID" value="GIE95238.1"/>
    <property type="molecule type" value="Genomic_DNA"/>
</dbReference>
<evidence type="ECO:0000313" key="10">
    <source>
        <dbReference type="Proteomes" id="UP000636960"/>
    </source>
</evidence>
<dbReference type="GO" id="GO:0034040">
    <property type="term" value="F:ATPase-coupled lipid transmembrane transporter activity"/>
    <property type="evidence" value="ECO:0007669"/>
    <property type="project" value="TreeGrafter"/>
</dbReference>